<dbReference type="eggNOG" id="COG0265">
    <property type="taxonomic scope" value="Bacteria"/>
</dbReference>
<dbReference type="SUPFAM" id="SSF50494">
    <property type="entry name" value="Trypsin-like serine proteases"/>
    <property type="match status" value="1"/>
</dbReference>
<evidence type="ECO:0008006" key="2">
    <source>
        <dbReference type="Google" id="ProtNLM"/>
    </source>
</evidence>
<organism evidence="1">
    <name type="scientific">Solibacter usitatus (strain Ellin6076)</name>
    <dbReference type="NCBI Taxonomy" id="234267"/>
    <lineage>
        <taxon>Bacteria</taxon>
        <taxon>Pseudomonadati</taxon>
        <taxon>Acidobacteriota</taxon>
        <taxon>Terriglobia</taxon>
        <taxon>Bryobacterales</taxon>
        <taxon>Solibacteraceae</taxon>
        <taxon>Candidatus Solibacter</taxon>
    </lineage>
</organism>
<name>Q01YN4_SOLUE</name>
<dbReference type="KEGG" id="sus:Acid_4269"/>
<dbReference type="STRING" id="234267.Acid_4269"/>
<dbReference type="HOGENOM" id="CLU_946306_0_0_0"/>
<dbReference type="InParanoid" id="Q01YN4"/>
<protein>
    <recommendedName>
        <fullName evidence="2">Trypsin-like peptidase domain-containing protein</fullName>
    </recommendedName>
</protein>
<reference evidence="1" key="1">
    <citation type="submission" date="2006-10" db="EMBL/GenBank/DDBJ databases">
        <title>Complete sequence of Solibacter usitatus Ellin6076.</title>
        <authorList>
            <consortium name="US DOE Joint Genome Institute"/>
            <person name="Copeland A."/>
            <person name="Lucas S."/>
            <person name="Lapidus A."/>
            <person name="Barry K."/>
            <person name="Detter J.C."/>
            <person name="Glavina del Rio T."/>
            <person name="Hammon N."/>
            <person name="Israni S."/>
            <person name="Dalin E."/>
            <person name="Tice H."/>
            <person name="Pitluck S."/>
            <person name="Thompson L.S."/>
            <person name="Brettin T."/>
            <person name="Bruce D."/>
            <person name="Han C."/>
            <person name="Tapia R."/>
            <person name="Gilna P."/>
            <person name="Schmutz J."/>
            <person name="Larimer F."/>
            <person name="Land M."/>
            <person name="Hauser L."/>
            <person name="Kyrpides N."/>
            <person name="Mikhailova N."/>
            <person name="Janssen P.H."/>
            <person name="Kuske C.R."/>
            <person name="Richardson P."/>
        </authorList>
    </citation>
    <scope>NUCLEOTIDE SEQUENCE</scope>
    <source>
        <strain evidence="1">Ellin6076</strain>
    </source>
</reference>
<dbReference type="OrthoDB" id="43375at2"/>
<gene>
    <name evidence="1" type="ordered locus">Acid_4269</name>
</gene>
<evidence type="ECO:0000313" key="1">
    <source>
        <dbReference type="EMBL" id="ABJ85231.1"/>
    </source>
</evidence>
<dbReference type="AlphaFoldDB" id="Q01YN4"/>
<accession>Q01YN4</accession>
<dbReference type="InterPro" id="IPR009003">
    <property type="entry name" value="Peptidase_S1_PA"/>
</dbReference>
<dbReference type="Pfam" id="PF13365">
    <property type="entry name" value="Trypsin_2"/>
    <property type="match status" value="1"/>
</dbReference>
<sequence>MFVEAIETAVRFTRPIHFIARNYGSDAVIPGTATLFFINAQGWAFTCRHVAQQLVAAEQVMAQYTNFRTELAKVPRGGSAGQHRRELERKYGYSRQTTAEIRQAFVNCVLGRLNVDVISHPTIDMALLHFRDFDALACDWFPTFPAVTAGLKQGKFLCRLGFPFPAFTNFAYDKGRDTIEWTVSGRQDTPQFPLEGMLTRYLADESEKVIGFEMSTPGLRGQSGGPVFDSQGRVWGMQAATNHLDLDFDVDQEVLRSGQTKRVNDSAFLHVGHCVHVDAMKEFMKAHGVGFWEG</sequence>
<proteinExistence type="predicted"/>
<dbReference type="EMBL" id="CP000473">
    <property type="protein sequence ID" value="ABJ85231.1"/>
    <property type="molecule type" value="Genomic_DNA"/>
</dbReference>